<dbReference type="RefSeq" id="WP_042693427.1">
    <property type="nucleotide sequence ID" value="NZ_CABMAB010000022.1"/>
</dbReference>
<comment type="caution">
    <text evidence="2">The sequence shown here is derived from an EMBL/GenBank/DDBJ whole genome shotgun (WGS) entry which is preliminary data.</text>
</comment>
<name>A0A165ZZN6_METOA</name>
<dbReference type="PATRIC" id="fig|66851.6.peg.1763"/>
<evidence type="ECO:0000313" key="3">
    <source>
        <dbReference type="Proteomes" id="UP000077428"/>
    </source>
</evidence>
<keyword evidence="3" id="KW-1185">Reference proteome</keyword>
<feature type="domain" description="YqbQ/XkdQ" evidence="1">
    <location>
        <begin position="167"/>
        <end position="344"/>
    </location>
</feature>
<organism evidence="2 3">
    <name type="scientific">Methanobrevibacter oralis</name>
    <dbReference type="NCBI Taxonomy" id="66851"/>
    <lineage>
        <taxon>Archaea</taxon>
        <taxon>Methanobacteriati</taxon>
        <taxon>Methanobacteriota</taxon>
        <taxon>Methanomada group</taxon>
        <taxon>Methanobacteria</taxon>
        <taxon>Methanobacteriales</taxon>
        <taxon>Methanobacteriaceae</taxon>
        <taxon>Methanobrevibacter</taxon>
    </lineage>
</organism>
<evidence type="ECO:0000259" key="1">
    <source>
        <dbReference type="Pfam" id="PF24032"/>
    </source>
</evidence>
<gene>
    <name evidence="2" type="ORF">MBORA_16240</name>
</gene>
<evidence type="ECO:0000313" key="2">
    <source>
        <dbReference type="EMBL" id="KZX11379.1"/>
    </source>
</evidence>
<dbReference type="AlphaFoldDB" id="A0A165ZZN6"/>
<dbReference type="InterPro" id="IPR056937">
    <property type="entry name" value="YqbQ/XkdQ"/>
</dbReference>
<dbReference type="Proteomes" id="UP000077428">
    <property type="component" value="Unassembled WGS sequence"/>
</dbReference>
<protein>
    <recommendedName>
        <fullName evidence="1">YqbQ/XkdQ domain-containing protein</fullName>
    </recommendedName>
</protein>
<sequence>MANIILGCDSNGVNDKKCRDTVAKILKKAGHTVEVLPIAPGPFADASYSKSNKGKIGVYLIAAGITSIADAYDGNISFKYTYFGIRGDLGNSRMSSMKDFKTKPISKDKPGDCISKSCNKLAGKTFPQMNEIIKSKCNVTFGTTPEEIGNNLVKAIGGSNNINSSSDKDSVSSIKEALKEVLSGWDGDVECFVREDTVYVRKIKDPSTAKLEIIESKNVIYDSVSVTDVNPSTVNSLKVNYKNRVIVIEDKNLQKRFGKIESQVSASNVKSMKEAESFARTEWNKLRRDNGHILEVKVIGHTKWKAGAWCRVYLPSFSIDDYMYITKMSQEDSDGDWICSLTLRDYPPSLGEPKKESGEENTK</sequence>
<dbReference type="EMBL" id="LWMU01000092">
    <property type="protein sequence ID" value="KZX11379.1"/>
    <property type="molecule type" value="Genomic_DNA"/>
</dbReference>
<reference evidence="3" key="1">
    <citation type="journal article" date="2016" name="Genome Announc.">
        <title>Draft Genome Sequences of Methanobrevibacter curvatus DSM11111, Methanobrevibacter cuticularis DSM11139, Methanobrevibacter filiformis DSM11501, and Methanobrevibacter oralis DSM7256.</title>
        <authorList>
            <person name="Poehlein A."/>
            <person name="Seedorf H."/>
        </authorList>
    </citation>
    <scope>NUCLEOTIDE SEQUENCE [LARGE SCALE GENOMIC DNA]</scope>
    <source>
        <strain evidence="3">DSM 7256 / JCM 30027 / ZR</strain>
    </source>
</reference>
<dbReference type="Pfam" id="PF24032">
    <property type="entry name" value="YQBQ"/>
    <property type="match status" value="1"/>
</dbReference>
<dbReference type="STRING" id="66851.MBORA_16240"/>
<proteinExistence type="predicted"/>
<accession>A0A165ZZN6</accession>